<evidence type="ECO:0000256" key="1">
    <source>
        <dbReference type="ARBA" id="ARBA00001973"/>
    </source>
</evidence>
<dbReference type="AlphaFoldDB" id="A0A6A5TDN7"/>
<dbReference type="PANTHER" id="PTHR11474:SF76">
    <property type="entry name" value="SHKT DOMAIN-CONTAINING PROTEIN"/>
    <property type="match status" value="1"/>
</dbReference>
<feature type="signal peptide" evidence="12">
    <location>
        <begin position="1"/>
        <end position="31"/>
    </location>
</feature>
<evidence type="ECO:0000313" key="14">
    <source>
        <dbReference type="EMBL" id="KAF1950314.1"/>
    </source>
</evidence>
<dbReference type="OrthoDB" id="6132182at2759"/>
<keyword evidence="5" id="KW-0560">Oxidoreductase</keyword>
<name>A0A6A5TDN7_9PLEO</name>
<feature type="compositionally biased region" description="Low complexity" evidence="11">
    <location>
        <begin position="431"/>
        <end position="521"/>
    </location>
</feature>
<comment type="cofactor">
    <cofactor evidence="1">
        <name>Cu(2+)</name>
        <dbReference type="ChEBI" id="CHEBI:29036"/>
    </cofactor>
</comment>
<dbReference type="GO" id="GO:0042438">
    <property type="term" value="P:melanin biosynthetic process"/>
    <property type="evidence" value="ECO:0007669"/>
    <property type="project" value="UniProtKB-KW"/>
</dbReference>
<evidence type="ECO:0000256" key="6">
    <source>
        <dbReference type="ARBA" id="ARBA00023008"/>
    </source>
</evidence>
<protein>
    <recommendedName>
        <fullName evidence="3">tyrosinase</fullName>
        <ecNumber evidence="3">1.14.18.1</ecNumber>
    </recommendedName>
</protein>
<evidence type="ECO:0000259" key="13">
    <source>
        <dbReference type="PROSITE" id="PS00498"/>
    </source>
</evidence>
<dbReference type="GO" id="GO:0046872">
    <property type="term" value="F:metal ion binding"/>
    <property type="evidence" value="ECO:0007669"/>
    <property type="project" value="UniProtKB-KW"/>
</dbReference>
<sequence>MAAFSKPNGIVGMLFTVVVLLQAVAASHGHAHVIHRSPEAMFSKRADNVQVKGASDGTAYPRLEIRDLQKNADQFNLYLLALESLQAKDKKDAESYYQLAGIHGRPYVPWNEPGPLKHIAGYCPHVQVLFGTWHRPYLALFEQALYANAKEVIAKFPSGEQGKWNEALKGLRIPYFDWAQEPTVSGEYVPKVIRDEKISVTKPTGRVTIDNPLYAYSFGSSLPSEMGWGPKNGFPKTLRHPVGTVSNNDAVNAAFGSARVGWRQRVFALFASKQPWGRVSTAQYGVSTSRQNTDSYEAVHDEIHGTAGGNEGYMGYLDVAAFDPIFWLHHTNIDRLLTMHQILTPDTWVQNGTLNINTAQWNAGELKDENTPLKPFMKDAGGAYYTSRDVKETRALGYYYPETSNNDYNQVVAAINRLYGSGERAMSSQPGSSSTRSSSSASATSGRSSSSASSASATSSSNASRSSAGSSRGASSSAVSSSRGASSSAVSSSKGASSTGKDSPASATRSSSGSASRPTSGSGSGHGNGGIRDPFPGRPFKNGDYDTVLSVIGDKYGMPGSYKVYTFLGNKPVTSNSSTSTRPGNSTVPSTGNKGNSTQSPLPIQTPSKNGTGTNYFEHPDYVGSHTFLGGSVAKTNASNPVLTEGSIPLTACLQGKVEDGELKSLHPDDVEPYLEKNLHYKIVGPNGQEFEPAQVPNFHAKVKSCPVEPAPEGQLPTFKDYIDLPRVNLPASAPWTPPPPPVPSTPIGSMPMPWDEPGYCVSSQTIEYVDSNGKFLYRETH</sequence>
<keyword evidence="7" id="KW-0503">Monooxygenase</keyword>
<dbReference type="PANTHER" id="PTHR11474">
    <property type="entry name" value="TYROSINASE FAMILY MEMBER"/>
    <property type="match status" value="1"/>
</dbReference>
<evidence type="ECO:0000256" key="8">
    <source>
        <dbReference type="ARBA" id="ARBA00023101"/>
    </source>
</evidence>
<dbReference type="InterPro" id="IPR002227">
    <property type="entry name" value="Tyrosinase_Cu-bd"/>
</dbReference>
<dbReference type="PRINTS" id="PR00092">
    <property type="entry name" value="TYROSINASE"/>
</dbReference>
<evidence type="ECO:0000256" key="2">
    <source>
        <dbReference type="ARBA" id="ARBA00009928"/>
    </source>
</evidence>
<feature type="region of interest" description="Disordered" evidence="11">
    <location>
        <begin position="423"/>
        <end position="539"/>
    </location>
</feature>
<dbReference type="Pfam" id="PF00264">
    <property type="entry name" value="Tyrosinase"/>
    <property type="match status" value="1"/>
</dbReference>
<dbReference type="EMBL" id="ML977027">
    <property type="protein sequence ID" value="KAF1950314.1"/>
    <property type="molecule type" value="Genomic_DNA"/>
</dbReference>
<comment type="catalytic activity">
    <reaction evidence="9">
        <text>2 L-dopa + O2 = 2 L-dopaquinone + 2 H2O</text>
        <dbReference type="Rhea" id="RHEA:34287"/>
        <dbReference type="ChEBI" id="CHEBI:15377"/>
        <dbReference type="ChEBI" id="CHEBI:15379"/>
        <dbReference type="ChEBI" id="CHEBI:57504"/>
        <dbReference type="ChEBI" id="CHEBI:57924"/>
        <dbReference type="EC" id="1.14.18.1"/>
    </reaction>
</comment>
<dbReference type="Gene3D" id="2.60.310.20">
    <property type="match status" value="1"/>
</dbReference>
<evidence type="ECO:0000256" key="11">
    <source>
        <dbReference type="SAM" id="MobiDB-lite"/>
    </source>
</evidence>
<feature type="compositionally biased region" description="Polar residues" evidence="11">
    <location>
        <begin position="573"/>
        <end position="615"/>
    </location>
</feature>
<evidence type="ECO:0000313" key="15">
    <source>
        <dbReference type="Proteomes" id="UP000800035"/>
    </source>
</evidence>
<dbReference type="SUPFAM" id="SSF48056">
    <property type="entry name" value="Di-copper centre-containing domain"/>
    <property type="match status" value="1"/>
</dbReference>
<organism evidence="14 15">
    <name type="scientific">Byssothecium circinans</name>
    <dbReference type="NCBI Taxonomy" id="147558"/>
    <lineage>
        <taxon>Eukaryota</taxon>
        <taxon>Fungi</taxon>
        <taxon>Dikarya</taxon>
        <taxon>Ascomycota</taxon>
        <taxon>Pezizomycotina</taxon>
        <taxon>Dothideomycetes</taxon>
        <taxon>Pleosporomycetidae</taxon>
        <taxon>Pleosporales</taxon>
        <taxon>Massarineae</taxon>
        <taxon>Massarinaceae</taxon>
        <taxon>Byssothecium</taxon>
    </lineage>
</organism>
<keyword evidence="15" id="KW-1185">Reference proteome</keyword>
<comment type="similarity">
    <text evidence="2">Belongs to the tyrosinase family.</text>
</comment>
<dbReference type="EC" id="1.14.18.1" evidence="3"/>
<evidence type="ECO:0000256" key="10">
    <source>
        <dbReference type="ARBA" id="ARBA00048881"/>
    </source>
</evidence>
<keyword evidence="8" id="KW-0470">Melanin biosynthesis</keyword>
<comment type="catalytic activity">
    <reaction evidence="10">
        <text>L-tyrosine + O2 = L-dopaquinone + H2O</text>
        <dbReference type="Rhea" id="RHEA:18117"/>
        <dbReference type="ChEBI" id="CHEBI:15377"/>
        <dbReference type="ChEBI" id="CHEBI:15379"/>
        <dbReference type="ChEBI" id="CHEBI:57924"/>
        <dbReference type="ChEBI" id="CHEBI:58315"/>
        <dbReference type="EC" id="1.14.18.1"/>
    </reaction>
</comment>
<reference evidence="14" key="1">
    <citation type="journal article" date="2020" name="Stud. Mycol.">
        <title>101 Dothideomycetes genomes: a test case for predicting lifestyles and emergence of pathogens.</title>
        <authorList>
            <person name="Haridas S."/>
            <person name="Albert R."/>
            <person name="Binder M."/>
            <person name="Bloem J."/>
            <person name="Labutti K."/>
            <person name="Salamov A."/>
            <person name="Andreopoulos B."/>
            <person name="Baker S."/>
            <person name="Barry K."/>
            <person name="Bills G."/>
            <person name="Bluhm B."/>
            <person name="Cannon C."/>
            <person name="Castanera R."/>
            <person name="Culley D."/>
            <person name="Daum C."/>
            <person name="Ezra D."/>
            <person name="Gonzalez J."/>
            <person name="Henrissat B."/>
            <person name="Kuo A."/>
            <person name="Liang C."/>
            <person name="Lipzen A."/>
            <person name="Lutzoni F."/>
            <person name="Magnuson J."/>
            <person name="Mondo S."/>
            <person name="Nolan M."/>
            <person name="Ohm R."/>
            <person name="Pangilinan J."/>
            <person name="Park H.-J."/>
            <person name="Ramirez L."/>
            <person name="Alfaro M."/>
            <person name="Sun H."/>
            <person name="Tritt A."/>
            <person name="Yoshinaga Y."/>
            <person name="Zwiers L.-H."/>
            <person name="Turgeon B."/>
            <person name="Goodwin S."/>
            <person name="Spatafora J."/>
            <person name="Crous P."/>
            <person name="Grigoriev I."/>
        </authorList>
    </citation>
    <scope>NUCLEOTIDE SEQUENCE</scope>
    <source>
        <strain evidence="14">CBS 675.92</strain>
    </source>
</reference>
<keyword evidence="4" id="KW-0479">Metal-binding</keyword>
<dbReference type="InterPro" id="IPR008922">
    <property type="entry name" value="Di-copper_centre_dom_sf"/>
</dbReference>
<dbReference type="Pfam" id="PF18132">
    <property type="entry name" value="Tyrosinase_C"/>
    <property type="match status" value="1"/>
</dbReference>
<keyword evidence="12" id="KW-0732">Signal</keyword>
<evidence type="ECO:0000256" key="4">
    <source>
        <dbReference type="ARBA" id="ARBA00022723"/>
    </source>
</evidence>
<evidence type="ECO:0000256" key="7">
    <source>
        <dbReference type="ARBA" id="ARBA00023033"/>
    </source>
</evidence>
<feature type="region of interest" description="Disordered" evidence="11">
    <location>
        <begin position="573"/>
        <end position="616"/>
    </location>
</feature>
<accession>A0A6A5TDN7</accession>
<dbReference type="InterPro" id="IPR050316">
    <property type="entry name" value="Tyrosinase/Hemocyanin"/>
</dbReference>
<evidence type="ECO:0000256" key="9">
    <source>
        <dbReference type="ARBA" id="ARBA00048233"/>
    </source>
</evidence>
<evidence type="ECO:0000256" key="5">
    <source>
        <dbReference type="ARBA" id="ARBA00023002"/>
    </source>
</evidence>
<dbReference type="PROSITE" id="PS00498">
    <property type="entry name" value="TYROSINASE_2"/>
    <property type="match status" value="1"/>
</dbReference>
<dbReference type="Gene3D" id="1.10.1280.10">
    <property type="entry name" value="Di-copper center containing domain from catechol oxidase"/>
    <property type="match status" value="1"/>
</dbReference>
<evidence type="ECO:0000256" key="12">
    <source>
        <dbReference type="SAM" id="SignalP"/>
    </source>
</evidence>
<proteinExistence type="inferred from homology"/>
<feature type="chain" id="PRO_5025418423" description="tyrosinase" evidence="12">
    <location>
        <begin position="32"/>
        <end position="782"/>
    </location>
</feature>
<keyword evidence="6" id="KW-0186">Copper</keyword>
<feature type="domain" description="Tyrosinase copper-binding" evidence="13">
    <location>
        <begin position="323"/>
        <end position="334"/>
    </location>
</feature>
<evidence type="ECO:0000256" key="3">
    <source>
        <dbReference type="ARBA" id="ARBA00011906"/>
    </source>
</evidence>
<dbReference type="GO" id="GO:0004503">
    <property type="term" value="F:tyrosinase activity"/>
    <property type="evidence" value="ECO:0007669"/>
    <property type="project" value="UniProtKB-EC"/>
</dbReference>
<dbReference type="Proteomes" id="UP000800035">
    <property type="component" value="Unassembled WGS sequence"/>
</dbReference>
<dbReference type="InterPro" id="IPR041640">
    <property type="entry name" value="Tyrosinase_C"/>
</dbReference>
<gene>
    <name evidence="14" type="ORF">CC80DRAFT_243836</name>
</gene>